<keyword evidence="6" id="KW-0732">Signal</keyword>
<dbReference type="InterPro" id="IPR002321">
    <property type="entry name" value="Cyt_c_II"/>
</dbReference>
<dbReference type="PROSITE" id="PS51009">
    <property type="entry name" value="CYTCII"/>
    <property type="match status" value="1"/>
</dbReference>
<dbReference type="SUPFAM" id="SSF47175">
    <property type="entry name" value="Cytochromes"/>
    <property type="match status" value="1"/>
</dbReference>
<dbReference type="PIRSF" id="PIRSF000027">
    <property type="entry name" value="Cytc_c_prime"/>
    <property type="match status" value="1"/>
</dbReference>
<evidence type="ECO:0000256" key="2">
    <source>
        <dbReference type="ARBA" id="ARBA00022617"/>
    </source>
</evidence>
<reference evidence="7" key="1">
    <citation type="submission" date="2021-12" db="EMBL/GenBank/DDBJ databases">
        <title>taxonomy of Moraxella sp. ZY201224.</title>
        <authorList>
            <person name="Li F."/>
        </authorList>
    </citation>
    <scope>NUCLEOTIDE SEQUENCE</scope>
    <source>
        <strain evidence="7">ZY201224</strain>
    </source>
</reference>
<evidence type="ECO:0000256" key="3">
    <source>
        <dbReference type="ARBA" id="ARBA00022723"/>
    </source>
</evidence>
<keyword evidence="3" id="KW-0479">Metal-binding</keyword>
<protein>
    <submittedName>
        <fullName evidence="7">Cytochrome c</fullName>
    </submittedName>
</protein>
<evidence type="ECO:0000313" key="7">
    <source>
        <dbReference type="EMBL" id="UXZ05078.1"/>
    </source>
</evidence>
<evidence type="ECO:0000256" key="4">
    <source>
        <dbReference type="ARBA" id="ARBA00022982"/>
    </source>
</evidence>
<evidence type="ECO:0000313" key="8">
    <source>
        <dbReference type="Proteomes" id="UP001063782"/>
    </source>
</evidence>
<dbReference type="InterPro" id="IPR012127">
    <property type="entry name" value="Cyt_c_prime"/>
</dbReference>
<dbReference type="Proteomes" id="UP001063782">
    <property type="component" value="Chromosome"/>
</dbReference>
<proteinExistence type="predicted"/>
<dbReference type="InterPro" id="IPR010980">
    <property type="entry name" value="Cyt_c/b562"/>
</dbReference>
<organism evidence="7 8">
    <name type="scientific">Moraxella nasicaprae</name>
    <dbReference type="NCBI Taxonomy" id="2904122"/>
    <lineage>
        <taxon>Bacteria</taxon>
        <taxon>Pseudomonadati</taxon>
        <taxon>Pseudomonadota</taxon>
        <taxon>Gammaproteobacteria</taxon>
        <taxon>Moraxellales</taxon>
        <taxon>Moraxellaceae</taxon>
        <taxon>Moraxella</taxon>
    </lineage>
</organism>
<sequence>MKLTKFILAATLSSLALVGCTKNETTASESTSIKARQDLMQDWRGANEAMKGMMENPASFDAATFKERADSIANSTAEMWKHFEGDANKGGQAQDTVWTDAAAFKAEVDKFNAAAAELSAAAANAKSHSDVEAQFGAMASTCGSCHKQFKK</sequence>
<evidence type="ECO:0000256" key="6">
    <source>
        <dbReference type="SAM" id="SignalP"/>
    </source>
</evidence>
<dbReference type="PROSITE" id="PS51257">
    <property type="entry name" value="PROKAR_LIPOPROTEIN"/>
    <property type="match status" value="1"/>
</dbReference>
<dbReference type="EMBL" id="CP089977">
    <property type="protein sequence ID" value="UXZ05078.1"/>
    <property type="molecule type" value="Genomic_DNA"/>
</dbReference>
<keyword evidence="5" id="KW-0408">Iron</keyword>
<keyword evidence="4" id="KW-0249">Electron transport</keyword>
<gene>
    <name evidence="7" type="ORF">LU297_01075</name>
</gene>
<keyword evidence="1" id="KW-0813">Transport</keyword>
<name>A0ABY6F4V1_9GAMM</name>
<keyword evidence="8" id="KW-1185">Reference proteome</keyword>
<keyword evidence="2" id="KW-0349">Heme</keyword>
<evidence type="ECO:0000256" key="5">
    <source>
        <dbReference type="ARBA" id="ARBA00023004"/>
    </source>
</evidence>
<dbReference type="Gene3D" id="1.20.120.10">
    <property type="entry name" value="Cytochrome c/b562"/>
    <property type="match status" value="1"/>
</dbReference>
<dbReference type="RefSeq" id="WP_263076579.1">
    <property type="nucleotide sequence ID" value="NZ_CP089977.1"/>
</dbReference>
<dbReference type="Pfam" id="PF01322">
    <property type="entry name" value="Cytochrom_C_2"/>
    <property type="match status" value="1"/>
</dbReference>
<evidence type="ECO:0000256" key="1">
    <source>
        <dbReference type="ARBA" id="ARBA00022448"/>
    </source>
</evidence>
<accession>A0ABY6F4V1</accession>
<feature type="chain" id="PRO_5046565380" evidence="6">
    <location>
        <begin position="19"/>
        <end position="151"/>
    </location>
</feature>
<feature type="signal peptide" evidence="6">
    <location>
        <begin position="1"/>
        <end position="18"/>
    </location>
</feature>